<sequence>MWMWKTMGEGDSAICCRDSHPAFRPVAHLRSLLSLSVRWGCIAGNEYEVRDLLETVAGFGSPVTRTYTLQVAKNLFKDGKSSHSHVIGWDSAANDWVYNETVWKQMDNVLALSREYGVKLIIPLINQDYGTSDTDYVGNYNDVCESTKRQKKEKWK</sequence>
<dbReference type="InterPro" id="IPR045053">
    <property type="entry name" value="MAN-like"/>
</dbReference>
<dbReference type="InterPro" id="IPR017853">
    <property type="entry name" value="GH"/>
</dbReference>
<dbReference type="VEuPathDB" id="FungiDB:VP01_907g1"/>
<evidence type="ECO:0000313" key="2">
    <source>
        <dbReference type="Proteomes" id="UP000037035"/>
    </source>
</evidence>
<dbReference type="STRING" id="27349.A0A0L6U7M1"/>
<reference evidence="1 2" key="1">
    <citation type="submission" date="2015-08" db="EMBL/GenBank/DDBJ databases">
        <title>Next Generation Sequencing and Analysis of the Genome of Puccinia sorghi L Schw, the Causal Agent of Maize Common Rust.</title>
        <authorList>
            <person name="Rochi L."/>
            <person name="Burguener G."/>
            <person name="Darino M."/>
            <person name="Turjanski A."/>
            <person name="Kreff E."/>
            <person name="Dieguez M.J."/>
            <person name="Sacco F."/>
        </authorList>
    </citation>
    <scope>NUCLEOTIDE SEQUENCE [LARGE SCALE GENOMIC DNA]</scope>
    <source>
        <strain evidence="1 2">RO10H11247</strain>
    </source>
</reference>
<proteinExistence type="predicted"/>
<dbReference type="Proteomes" id="UP000037035">
    <property type="component" value="Unassembled WGS sequence"/>
</dbReference>
<evidence type="ECO:0000313" key="1">
    <source>
        <dbReference type="EMBL" id="KNZ44518.1"/>
    </source>
</evidence>
<name>A0A0L6U7M1_9BASI</name>
<dbReference type="PANTHER" id="PTHR31451:SF39">
    <property type="entry name" value="MANNAN ENDO-1,4-BETA-MANNOSIDASE 1"/>
    <property type="match status" value="1"/>
</dbReference>
<gene>
    <name evidence="1" type="ORF">VP01_907g1</name>
</gene>
<keyword evidence="2" id="KW-1185">Reference proteome</keyword>
<dbReference type="EMBL" id="LAVV01014693">
    <property type="protein sequence ID" value="KNZ44518.1"/>
    <property type="molecule type" value="Genomic_DNA"/>
</dbReference>
<evidence type="ECO:0008006" key="3">
    <source>
        <dbReference type="Google" id="ProtNLM"/>
    </source>
</evidence>
<dbReference type="OrthoDB" id="2497739at2759"/>
<dbReference type="GO" id="GO:0016985">
    <property type="term" value="F:mannan endo-1,4-beta-mannosidase activity"/>
    <property type="evidence" value="ECO:0007669"/>
    <property type="project" value="UniProtKB-EC"/>
</dbReference>
<comment type="caution">
    <text evidence="1">The sequence shown here is derived from an EMBL/GenBank/DDBJ whole genome shotgun (WGS) entry which is preliminary data.</text>
</comment>
<accession>A0A0L6U7M1</accession>
<dbReference type="Gene3D" id="3.20.20.80">
    <property type="entry name" value="Glycosidases"/>
    <property type="match status" value="1"/>
</dbReference>
<protein>
    <recommendedName>
        <fullName evidence="3">Glycoside hydrolase family 5 domain-containing protein</fullName>
    </recommendedName>
</protein>
<organism evidence="1 2">
    <name type="scientific">Puccinia sorghi</name>
    <dbReference type="NCBI Taxonomy" id="27349"/>
    <lineage>
        <taxon>Eukaryota</taxon>
        <taxon>Fungi</taxon>
        <taxon>Dikarya</taxon>
        <taxon>Basidiomycota</taxon>
        <taxon>Pucciniomycotina</taxon>
        <taxon>Pucciniomycetes</taxon>
        <taxon>Pucciniales</taxon>
        <taxon>Pucciniaceae</taxon>
        <taxon>Puccinia</taxon>
    </lineage>
</organism>
<dbReference type="GO" id="GO:0005576">
    <property type="term" value="C:extracellular region"/>
    <property type="evidence" value="ECO:0007669"/>
    <property type="project" value="UniProtKB-SubCell"/>
</dbReference>
<dbReference type="SUPFAM" id="SSF51445">
    <property type="entry name" value="(Trans)glycosidases"/>
    <property type="match status" value="1"/>
</dbReference>
<dbReference type="AlphaFoldDB" id="A0A0L6U7M1"/>
<dbReference type="PANTHER" id="PTHR31451">
    <property type="match status" value="1"/>
</dbReference>